<accession>A0A0N7KW96</accession>
<dbReference type="EMBL" id="AB924565">
    <property type="protein sequence ID" value="BAT23505.1"/>
    <property type="molecule type" value="Genomic_DNA"/>
</dbReference>
<dbReference type="Pfam" id="PF14897">
    <property type="entry name" value="EpsG"/>
    <property type="match status" value="1"/>
</dbReference>
<keyword evidence="1" id="KW-0472">Membrane</keyword>
<feature type="transmembrane region" description="Helical" evidence="1">
    <location>
        <begin position="212"/>
        <end position="232"/>
    </location>
</feature>
<dbReference type="InterPro" id="IPR049458">
    <property type="entry name" value="EpsG-like"/>
</dbReference>
<organism evidence="2">
    <name type="scientific">Klebsiella sp. 6613</name>
    <dbReference type="NCBI Taxonomy" id="97472"/>
    <lineage>
        <taxon>Bacteria</taxon>
        <taxon>Pseudomonadati</taxon>
        <taxon>Pseudomonadota</taxon>
        <taxon>Gammaproteobacteria</taxon>
        <taxon>Enterobacterales</taxon>
        <taxon>Enterobacteriaceae</taxon>
        <taxon>Klebsiella/Raoultella group</taxon>
        <taxon>Klebsiella</taxon>
    </lineage>
</organism>
<reference evidence="2" key="2">
    <citation type="journal article" date="2015" name="Sci. Rep.">
        <title>Genetic analysis of capsular polysaccharide synthesis gene clusters in 79 capsular types of Klebsiella spp.</title>
        <authorList>
            <person name="Pan Y.J."/>
            <person name="Lin T.L."/>
            <person name="Chen C.T."/>
            <person name="Chen Y.Y."/>
            <person name="Hsieh P.F."/>
            <person name="Hsu C.R."/>
            <person name="Wu M.C."/>
            <person name="Wang J.T."/>
        </authorList>
    </citation>
    <scope>NUCLEOTIDE SEQUENCE</scope>
    <source>
        <strain evidence="2">6613</strain>
    </source>
</reference>
<evidence type="ECO:0000256" key="1">
    <source>
        <dbReference type="SAM" id="Phobius"/>
    </source>
</evidence>
<feature type="transmembrane region" description="Helical" evidence="1">
    <location>
        <begin position="323"/>
        <end position="340"/>
    </location>
</feature>
<protein>
    <submittedName>
        <fullName evidence="2">O-antigen and lipid-linked capsular repeat unit polymerase</fullName>
    </submittedName>
</protein>
<feature type="transmembrane region" description="Helical" evidence="1">
    <location>
        <begin position="136"/>
        <end position="168"/>
    </location>
</feature>
<gene>
    <name evidence="2" type="primary">wzy</name>
</gene>
<feature type="transmembrane region" description="Helical" evidence="1">
    <location>
        <begin position="36"/>
        <end position="55"/>
    </location>
</feature>
<feature type="transmembrane region" description="Helical" evidence="1">
    <location>
        <begin position="346"/>
        <end position="363"/>
    </location>
</feature>
<name>A0A0N7KW96_9ENTR</name>
<feature type="transmembrane region" description="Helical" evidence="1">
    <location>
        <begin position="101"/>
        <end position="124"/>
    </location>
</feature>
<feature type="transmembrane region" description="Helical" evidence="1">
    <location>
        <begin position="298"/>
        <end position="316"/>
    </location>
</feature>
<dbReference type="AlphaFoldDB" id="A0A0N7KW96"/>
<sequence length="413" mass="47628">MQLRRESLLSLIVTFFSPLIGAVLSLLTYKRGHEKNLFVSLSLFAFAVTYFIPPLQDLYRRYTLNYLPYSENTTYIDAITGHVDILMYVVLLFFKKNNIPFFWAPALEAAFSVYLGLSAVNTAIKDKLYKNKQKAFVFLLSFLMINFVGIALGLRFGFAVSLFTYAAIKIIYKERVILSYLFLLLSVCTHFSMLIPVAVLIASMFYSVNKKITPVYCLLAYLAGTFVFFSLFNSIQLGNINDYAQAGYIDGKFANADTTGNAMIMSIFRFTFFFVLYVIYYFSNNTCISNCELRLEKFINLMLITCFLMTVSFSAFSRYMNGVLLYFIFVYIMARFFISYKKGAKLIIIFFIILNFALQYVYAQRRALVFGEMWRGLYTPVIYSLYYSNDDLKIYLKHIDADGDVSGYGYPSN</sequence>
<feature type="transmembrane region" description="Helical" evidence="1">
    <location>
        <begin position="180"/>
        <end position="206"/>
    </location>
</feature>
<reference evidence="2" key="1">
    <citation type="submission" date="2014-04" db="EMBL/GenBank/DDBJ databases">
        <authorList>
            <person name="Harrison E."/>
        </authorList>
    </citation>
    <scope>NUCLEOTIDE SEQUENCE</scope>
    <source>
        <strain evidence="2">6613</strain>
    </source>
</reference>
<feature type="transmembrane region" description="Helical" evidence="1">
    <location>
        <begin position="6"/>
        <end position="29"/>
    </location>
</feature>
<proteinExistence type="predicted"/>
<feature type="transmembrane region" description="Helical" evidence="1">
    <location>
        <begin position="262"/>
        <end position="283"/>
    </location>
</feature>
<keyword evidence="1" id="KW-0812">Transmembrane</keyword>
<keyword evidence="1" id="KW-1133">Transmembrane helix</keyword>
<evidence type="ECO:0000313" key="2">
    <source>
        <dbReference type="EMBL" id="BAT23505.1"/>
    </source>
</evidence>